<sequence>LFKLKKTNNLILIFRDSDEKTNILFKFRHLDLFRIQTNSIYAALPKLLEKKKNLIKETDQYGWTPIQSTSNIADKDRKMTALHLAAGKGDARTVERIISENPKCYELVDNRGWNFLHYAMVSFHVGQLRNLLENNSLARSLIDEGDAKGNTPLHVLAAVRPKEFH</sequence>
<evidence type="ECO:0000313" key="4">
    <source>
        <dbReference type="Proteomes" id="UP000027120"/>
    </source>
</evidence>
<dbReference type="EMBL" id="KK785757">
    <property type="protein sequence ID" value="KDO40972.1"/>
    <property type="molecule type" value="Genomic_DNA"/>
</dbReference>
<organism evidence="3 4">
    <name type="scientific">Citrus sinensis</name>
    <name type="common">Sweet orange</name>
    <name type="synonym">Citrus aurantium var. sinensis</name>
    <dbReference type="NCBI Taxonomy" id="2711"/>
    <lineage>
        <taxon>Eukaryota</taxon>
        <taxon>Viridiplantae</taxon>
        <taxon>Streptophyta</taxon>
        <taxon>Embryophyta</taxon>
        <taxon>Tracheophyta</taxon>
        <taxon>Spermatophyta</taxon>
        <taxon>Magnoliopsida</taxon>
        <taxon>eudicotyledons</taxon>
        <taxon>Gunneridae</taxon>
        <taxon>Pentapetalae</taxon>
        <taxon>rosids</taxon>
        <taxon>malvids</taxon>
        <taxon>Sapindales</taxon>
        <taxon>Rutaceae</taxon>
        <taxon>Aurantioideae</taxon>
        <taxon>Citrus</taxon>
    </lineage>
</organism>
<evidence type="ECO:0000256" key="2">
    <source>
        <dbReference type="ARBA" id="ARBA00023043"/>
    </source>
</evidence>
<dbReference type="SMART" id="SM00248">
    <property type="entry name" value="ANK"/>
    <property type="match status" value="2"/>
</dbReference>
<gene>
    <name evidence="3" type="ORF">CISIN_1g0436781mg</name>
</gene>
<dbReference type="SUPFAM" id="SSF48403">
    <property type="entry name" value="Ankyrin repeat"/>
    <property type="match status" value="1"/>
</dbReference>
<dbReference type="STRING" id="2711.A0A067DPM1"/>
<keyword evidence="1" id="KW-0677">Repeat</keyword>
<keyword evidence="4" id="KW-1185">Reference proteome</keyword>
<dbReference type="InterPro" id="IPR036770">
    <property type="entry name" value="Ankyrin_rpt-contain_sf"/>
</dbReference>
<proteinExistence type="predicted"/>
<evidence type="ECO:0000313" key="3">
    <source>
        <dbReference type="EMBL" id="KDO40972.1"/>
    </source>
</evidence>
<name>A0A067DPM1_CITSI</name>
<keyword evidence="2" id="KW-0040">ANK repeat</keyword>
<dbReference type="AlphaFoldDB" id="A0A067DPM1"/>
<dbReference type="PANTHER" id="PTHR24186">
    <property type="entry name" value="PROTEIN PHOSPHATASE 1 REGULATORY SUBUNIT"/>
    <property type="match status" value="1"/>
</dbReference>
<accession>A0A067DPM1</accession>
<dbReference type="PANTHER" id="PTHR24186:SF53">
    <property type="entry name" value="PGG DOMAIN-CONTAINING PROTEIN"/>
    <property type="match status" value="1"/>
</dbReference>
<feature type="non-terminal residue" evidence="3">
    <location>
        <position position="1"/>
    </location>
</feature>
<feature type="non-terminal residue" evidence="3">
    <location>
        <position position="165"/>
    </location>
</feature>
<dbReference type="Proteomes" id="UP000027120">
    <property type="component" value="Unassembled WGS sequence"/>
</dbReference>
<protein>
    <submittedName>
        <fullName evidence="3">Uncharacterized protein</fullName>
    </submittedName>
</protein>
<dbReference type="InterPro" id="IPR002110">
    <property type="entry name" value="Ankyrin_rpt"/>
</dbReference>
<evidence type="ECO:0000256" key="1">
    <source>
        <dbReference type="ARBA" id="ARBA00022737"/>
    </source>
</evidence>
<dbReference type="Pfam" id="PF12796">
    <property type="entry name" value="Ank_2"/>
    <property type="match status" value="1"/>
</dbReference>
<reference evidence="3 4" key="1">
    <citation type="submission" date="2014-04" db="EMBL/GenBank/DDBJ databases">
        <authorList>
            <consortium name="International Citrus Genome Consortium"/>
            <person name="Gmitter F."/>
            <person name="Chen C."/>
            <person name="Farmerie W."/>
            <person name="Harkins T."/>
            <person name="Desany B."/>
            <person name="Mohiuddin M."/>
            <person name="Kodira C."/>
            <person name="Borodovsky M."/>
            <person name="Lomsadze A."/>
            <person name="Burns P."/>
            <person name="Jenkins J."/>
            <person name="Prochnik S."/>
            <person name="Shu S."/>
            <person name="Chapman J."/>
            <person name="Pitluck S."/>
            <person name="Schmutz J."/>
            <person name="Rokhsar D."/>
        </authorList>
    </citation>
    <scope>NUCLEOTIDE SEQUENCE</scope>
</reference>
<dbReference type="Gene3D" id="1.25.40.20">
    <property type="entry name" value="Ankyrin repeat-containing domain"/>
    <property type="match status" value="1"/>
</dbReference>